<evidence type="ECO:0000313" key="3">
    <source>
        <dbReference type="Proteomes" id="UP000218418"/>
    </source>
</evidence>
<keyword evidence="1" id="KW-0812">Transmembrane</keyword>
<sequence length="496" mass="57717">MDFKFHTHNIHLFAYYFSENVDSLGDYKQHWLWDKCDELVAKTLKPKFEFSIEEHLHLENKHEEPWANLNRHFSNTDDYHPIYVQHHGCFTDKNGEKIDSSRKTSIIYPVQMYDSYGIGFQLINPKNETTKPINSSDIALANPNNCLILDVNQENEYFLGQTLLVTIKLENRQQLKQKRNKVKLKKIADKYIESLFPDTFRKPPFNRSGNLFGSPVFEYGIIRESKSYNHIIICFIGDDNSEDKLNKNYPQLLDLFLFRSKIIHAYRQVKKIEKEGKNKSREIQLGIRRSQEFTDSELDLKTLHELLVKLPNLLDEYAGKIRFIKEYQNIIVDYQQNYSDKIHEIKSDFPEENFSFLEMFTERACHPFQKRVAATVQFFQLDASLINNGIDSIKSQLAIEQARRERELQARITGLSIGLAAAGTVAGNLASSYEATAIAIPDENSKSHDWSHFGLSLLISTAGGLFVALIATLMFTKMNRILLHRLQLFVRSRRKY</sequence>
<evidence type="ECO:0000313" key="2">
    <source>
        <dbReference type="EMBL" id="BAY86183.1"/>
    </source>
</evidence>
<dbReference type="AlphaFoldDB" id="A0A1Z4LY86"/>
<keyword evidence="1" id="KW-1133">Transmembrane helix</keyword>
<reference evidence="2 3" key="1">
    <citation type="submission" date="2017-06" db="EMBL/GenBank/DDBJ databases">
        <title>Genome sequencing of cyanobaciteial culture collection at National Institute for Environmental Studies (NIES).</title>
        <authorList>
            <person name="Hirose Y."/>
            <person name="Shimura Y."/>
            <person name="Fujisawa T."/>
            <person name="Nakamura Y."/>
            <person name="Kawachi M."/>
        </authorList>
    </citation>
    <scope>NUCLEOTIDE SEQUENCE [LARGE SCALE GENOMIC DNA]</scope>
    <source>
        <strain evidence="2 3">NIES-267</strain>
    </source>
</reference>
<organism evidence="2 3">
    <name type="scientific">Calothrix parasitica NIES-267</name>
    <dbReference type="NCBI Taxonomy" id="1973488"/>
    <lineage>
        <taxon>Bacteria</taxon>
        <taxon>Bacillati</taxon>
        <taxon>Cyanobacteriota</taxon>
        <taxon>Cyanophyceae</taxon>
        <taxon>Nostocales</taxon>
        <taxon>Calotrichaceae</taxon>
        <taxon>Calothrix</taxon>
    </lineage>
</organism>
<dbReference type="Proteomes" id="UP000218418">
    <property type="component" value="Chromosome"/>
</dbReference>
<keyword evidence="3" id="KW-1185">Reference proteome</keyword>
<name>A0A1Z4LY86_9CYAN</name>
<dbReference type="OrthoDB" id="448901at2"/>
<accession>A0A1Z4LY86</accession>
<feature type="transmembrane region" description="Helical" evidence="1">
    <location>
        <begin position="453"/>
        <end position="475"/>
    </location>
</feature>
<dbReference type="EMBL" id="AP018227">
    <property type="protein sequence ID" value="BAY86183.1"/>
    <property type="molecule type" value="Genomic_DNA"/>
</dbReference>
<keyword evidence="1" id="KW-0472">Membrane</keyword>
<protein>
    <submittedName>
        <fullName evidence="2">Uncharacterized protein</fullName>
    </submittedName>
</protein>
<evidence type="ECO:0000256" key="1">
    <source>
        <dbReference type="SAM" id="Phobius"/>
    </source>
</evidence>
<gene>
    <name evidence="2" type="ORF">NIES267_56890</name>
</gene>
<proteinExistence type="predicted"/>